<evidence type="ECO:0000256" key="7">
    <source>
        <dbReference type="ARBA" id="ARBA00022692"/>
    </source>
</evidence>
<evidence type="ECO:0000256" key="19">
    <source>
        <dbReference type="SAM" id="SignalP"/>
    </source>
</evidence>
<dbReference type="InterPro" id="IPR013320">
    <property type="entry name" value="ConA-like_dom_sf"/>
</dbReference>
<evidence type="ECO:0000256" key="5">
    <source>
        <dbReference type="ARBA" id="ARBA00022475"/>
    </source>
</evidence>
<keyword evidence="5" id="KW-1003">Cell membrane</keyword>
<keyword evidence="7 18" id="KW-0812">Transmembrane</keyword>
<reference evidence="21 22" key="1">
    <citation type="submission" date="2018-10" db="EMBL/GenBank/DDBJ databases">
        <title>A high-quality apple genome assembly.</title>
        <authorList>
            <person name="Hu J."/>
        </authorList>
    </citation>
    <scope>NUCLEOTIDE SEQUENCE [LARGE SCALE GENOMIC DNA]</scope>
    <source>
        <strain evidence="22">cv. HFTH1</strain>
        <tissue evidence="21">Young leaf</tissue>
    </source>
</reference>
<dbReference type="GO" id="GO:0005886">
    <property type="term" value="C:plasma membrane"/>
    <property type="evidence" value="ECO:0007669"/>
    <property type="project" value="UniProtKB-SubCell"/>
</dbReference>
<comment type="subcellular location">
    <subcellularLocation>
        <location evidence="1">Cell membrane</location>
        <topology evidence="1">Single-pass type I membrane protein</topology>
    </subcellularLocation>
</comment>
<evidence type="ECO:0000256" key="14">
    <source>
        <dbReference type="ARBA" id="ARBA00023136"/>
    </source>
</evidence>
<dbReference type="InterPro" id="IPR050528">
    <property type="entry name" value="L-type_Lectin-RKs"/>
</dbReference>
<dbReference type="PROSITE" id="PS00108">
    <property type="entry name" value="PROTEIN_KINASE_ST"/>
    <property type="match status" value="1"/>
</dbReference>
<feature type="transmembrane region" description="Helical" evidence="18">
    <location>
        <begin position="298"/>
        <end position="320"/>
    </location>
</feature>
<dbReference type="FunFam" id="3.30.200.20:FF:000178">
    <property type="entry name" value="serine/threonine-protein kinase PBS1-like"/>
    <property type="match status" value="1"/>
</dbReference>
<dbReference type="GO" id="GO:0004672">
    <property type="term" value="F:protein kinase activity"/>
    <property type="evidence" value="ECO:0007669"/>
    <property type="project" value="InterPro"/>
</dbReference>
<keyword evidence="13 18" id="KW-1133">Transmembrane helix</keyword>
<dbReference type="PROSITE" id="PS50011">
    <property type="entry name" value="PROTEIN_KINASE_DOM"/>
    <property type="match status" value="1"/>
</dbReference>
<keyword evidence="16" id="KW-0325">Glycoprotein</keyword>
<dbReference type="SMART" id="SM00220">
    <property type="entry name" value="S_TKc"/>
    <property type="match status" value="1"/>
</dbReference>
<dbReference type="Gene3D" id="2.60.120.200">
    <property type="match status" value="1"/>
</dbReference>
<dbReference type="GO" id="GO:0030246">
    <property type="term" value="F:carbohydrate binding"/>
    <property type="evidence" value="ECO:0007669"/>
    <property type="project" value="UniProtKB-KW"/>
</dbReference>
<comment type="caution">
    <text evidence="21">The sequence shown here is derived from an EMBL/GenBank/DDBJ whole genome shotgun (WGS) entry which is preliminary data.</text>
</comment>
<dbReference type="Pfam" id="PF00139">
    <property type="entry name" value="Lectin_legB"/>
    <property type="match status" value="1"/>
</dbReference>
<gene>
    <name evidence="21" type="ORF">DVH24_012118</name>
</gene>
<comment type="similarity">
    <text evidence="3">In the N-terminal section; belongs to the leguminous lectin family.</text>
</comment>
<dbReference type="InterPro" id="IPR011009">
    <property type="entry name" value="Kinase-like_dom_sf"/>
</dbReference>
<dbReference type="GO" id="GO:0002229">
    <property type="term" value="P:defense response to oomycetes"/>
    <property type="evidence" value="ECO:0007669"/>
    <property type="project" value="UniProtKB-ARBA"/>
</dbReference>
<keyword evidence="11" id="KW-0418">Kinase</keyword>
<evidence type="ECO:0000256" key="8">
    <source>
        <dbReference type="ARBA" id="ARBA00022729"/>
    </source>
</evidence>
<evidence type="ECO:0000256" key="6">
    <source>
        <dbReference type="ARBA" id="ARBA00022679"/>
    </source>
</evidence>
<evidence type="ECO:0000256" key="12">
    <source>
        <dbReference type="ARBA" id="ARBA00022840"/>
    </source>
</evidence>
<accession>A0A498HQ59</accession>
<evidence type="ECO:0000256" key="9">
    <source>
        <dbReference type="ARBA" id="ARBA00022734"/>
    </source>
</evidence>
<keyword evidence="10 17" id="KW-0547">Nucleotide-binding</keyword>
<dbReference type="CDD" id="cd06899">
    <property type="entry name" value="lectin_legume_LecRK_Arcelin_ConA"/>
    <property type="match status" value="1"/>
</dbReference>
<dbReference type="Proteomes" id="UP000290289">
    <property type="component" value="Chromosome 15"/>
</dbReference>
<dbReference type="InterPro" id="IPR000719">
    <property type="entry name" value="Prot_kinase_dom"/>
</dbReference>
<dbReference type="Gene3D" id="1.10.510.10">
    <property type="entry name" value="Transferase(Phosphotransferase) domain 1"/>
    <property type="match status" value="1"/>
</dbReference>
<name>A0A498HQ59_MALDO</name>
<feature type="binding site" evidence="17">
    <location>
        <position position="391"/>
    </location>
    <ligand>
        <name>ATP</name>
        <dbReference type="ChEBI" id="CHEBI:30616"/>
    </ligand>
</feature>
<comment type="similarity">
    <text evidence="4">In the C-terminal section; belongs to the protein kinase superfamily. Ser/Thr protein kinase family.</text>
</comment>
<evidence type="ECO:0000256" key="3">
    <source>
        <dbReference type="ARBA" id="ARBA00008536"/>
    </source>
</evidence>
<keyword evidence="22" id="KW-1185">Reference proteome</keyword>
<keyword evidence="14 18" id="KW-0472">Membrane</keyword>
<keyword evidence="15" id="KW-0675">Receptor</keyword>
<feature type="chain" id="PRO_5019831562" description="Protein kinase domain-containing protein" evidence="19">
    <location>
        <begin position="25"/>
        <end position="668"/>
    </location>
</feature>
<dbReference type="InterPro" id="IPR001220">
    <property type="entry name" value="Legume_lectin_dom"/>
</dbReference>
<dbReference type="SUPFAM" id="SSF56112">
    <property type="entry name" value="Protein kinase-like (PK-like)"/>
    <property type="match status" value="1"/>
</dbReference>
<evidence type="ECO:0000256" key="11">
    <source>
        <dbReference type="ARBA" id="ARBA00022777"/>
    </source>
</evidence>
<dbReference type="Gene3D" id="3.30.200.20">
    <property type="entry name" value="Phosphorylase Kinase, domain 1"/>
    <property type="match status" value="1"/>
</dbReference>
<dbReference type="SUPFAM" id="SSF49899">
    <property type="entry name" value="Concanavalin A-like lectins/glucanases"/>
    <property type="match status" value="1"/>
</dbReference>
<evidence type="ECO:0000256" key="13">
    <source>
        <dbReference type="ARBA" id="ARBA00022989"/>
    </source>
</evidence>
<evidence type="ECO:0000256" key="1">
    <source>
        <dbReference type="ARBA" id="ARBA00004251"/>
    </source>
</evidence>
<evidence type="ECO:0000256" key="10">
    <source>
        <dbReference type="ARBA" id="ARBA00022741"/>
    </source>
</evidence>
<feature type="signal peptide" evidence="19">
    <location>
        <begin position="1"/>
        <end position="24"/>
    </location>
</feature>
<organism evidence="21 22">
    <name type="scientific">Malus domestica</name>
    <name type="common">Apple</name>
    <name type="synonym">Pyrus malus</name>
    <dbReference type="NCBI Taxonomy" id="3750"/>
    <lineage>
        <taxon>Eukaryota</taxon>
        <taxon>Viridiplantae</taxon>
        <taxon>Streptophyta</taxon>
        <taxon>Embryophyta</taxon>
        <taxon>Tracheophyta</taxon>
        <taxon>Spermatophyta</taxon>
        <taxon>Magnoliopsida</taxon>
        <taxon>eudicotyledons</taxon>
        <taxon>Gunneridae</taxon>
        <taxon>Pentapetalae</taxon>
        <taxon>rosids</taxon>
        <taxon>fabids</taxon>
        <taxon>Rosales</taxon>
        <taxon>Rosaceae</taxon>
        <taxon>Amygdaloideae</taxon>
        <taxon>Maleae</taxon>
        <taxon>Malus</taxon>
    </lineage>
</organism>
<dbReference type="EMBL" id="RDQH01000341">
    <property type="protein sequence ID" value="RXH72434.1"/>
    <property type="molecule type" value="Genomic_DNA"/>
</dbReference>
<dbReference type="GO" id="GO:0005524">
    <property type="term" value="F:ATP binding"/>
    <property type="evidence" value="ECO:0007669"/>
    <property type="project" value="UniProtKB-UniRule"/>
</dbReference>
<proteinExistence type="inferred from homology"/>
<dbReference type="AlphaFoldDB" id="A0A498HQ59"/>
<evidence type="ECO:0000313" key="21">
    <source>
        <dbReference type="EMBL" id="RXH72434.1"/>
    </source>
</evidence>
<keyword evidence="6" id="KW-0808">Transferase</keyword>
<dbReference type="STRING" id="3750.A0A498HQ59"/>
<dbReference type="Pfam" id="PF00069">
    <property type="entry name" value="Pkinase"/>
    <property type="match status" value="1"/>
</dbReference>
<dbReference type="PANTHER" id="PTHR27007">
    <property type="match status" value="1"/>
</dbReference>
<keyword evidence="9" id="KW-0430">Lectin</keyword>
<evidence type="ECO:0000259" key="20">
    <source>
        <dbReference type="PROSITE" id="PS50011"/>
    </source>
</evidence>
<keyword evidence="12 17" id="KW-0067">ATP-binding</keyword>
<dbReference type="PROSITE" id="PS00107">
    <property type="entry name" value="PROTEIN_KINASE_ATP"/>
    <property type="match status" value="1"/>
</dbReference>
<evidence type="ECO:0000313" key="22">
    <source>
        <dbReference type="Proteomes" id="UP000290289"/>
    </source>
</evidence>
<feature type="domain" description="Protein kinase" evidence="20">
    <location>
        <begin position="360"/>
        <end position="612"/>
    </location>
</feature>
<protein>
    <recommendedName>
        <fullName evidence="20">Protein kinase domain-containing protein</fullName>
    </recommendedName>
</protein>
<comment type="similarity">
    <text evidence="2">Belongs to the leguminous lectin family.</text>
</comment>
<evidence type="ECO:0000256" key="4">
    <source>
        <dbReference type="ARBA" id="ARBA00010217"/>
    </source>
</evidence>
<evidence type="ECO:0000256" key="18">
    <source>
        <dbReference type="SAM" id="Phobius"/>
    </source>
</evidence>
<sequence>MAPSHLQLTMFFLFFSTFLISSQAFVYSMNDQTHTTFSFPTFTPQSCNNGDLICMGSVTANNGYLNLIPEPQEANSSSSSSLQLYKVGRVLYHLPVIAWPAFISTTFTVRISSFPNTTGSGDGMAFVFAQDTSPSPPDSYGSLLGLLDRSTQGGVVKQMAIELDTFMNQEFDDPDGNHIAIDTTSVMNPVVAKSLNSTGIDLKSGRDIRFTIGYDAWSQILQVSAGYTDIPATLISILNQSIDMSKVVPRSVYVGFTASSGTLQETHQVLDWVFTSVELPGIPLGPPDKDHHSNIKNIWAVDLPIFLGVAILIACTYPLILKVVKRNHRDGEDIESQSRTAANAPEMFTYKQLLVATQNFSKENLLGAGAFGVVYKGILSSHPPKTVAVKKISATSKKGEREYLAEICTIGRLRHKNIVQLQGWCHEYDHRFLVYEYMPNGSLDQYIGKPYLDWKTRYKILTGLASALLYLHEECGNPVVHRDIKPNNVMLDSNFNAHLGDFGLARLMFQDSSITIPLAGTPAYIAPEVLGLSAKATPESDVYSFGMVVLEVVCGRRSKGFMDDHSLVEHVWNLYAKNALLDCVDQTLDGKYEEEQVKRTLIVGLACLHTYSILRPKIRKVVQIFMNPNEKLFELQDTRPRPSAVYLSVSSSAPTTEFGSRNASYTAS</sequence>
<dbReference type="InterPro" id="IPR017441">
    <property type="entry name" value="Protein_kinase_ATP_BS"/>
</dbReference>
<keyword evidence="8 19" id="KW-0732">Signal</keyword>
<dbReference type="InterPro" id="IPR008271">
    <property type="entry name" value="Ser/Thr_kinase_AS"/>
</dbReference>
<evidence type="ECO:0000256" key="2">
    <source>
        <dbReference type="ARBA" id="ARBA00007606"/>
    </source>
</evidence>
<dbReference type="FunFam" id="1.10.510.10:FF:000240">
    <property type="entry name" value="Lectin-domain containing receptor kinase A4.3"/>
    <property type="match status" value="1"/>
</dbReference>
<evidence type="ECO:0000256" key="16">
    <source>
        <dbReference type="ARBA" id="ARBA00023180"/>
    </source>
</evidence>
<evidence type="ECO:0000256" key="15">
    <source>
        <dbReference type="ARBA" id="ARBA00023170"/>
    </source>
</evidence>
<evidence type="ECO:0000256" key="17">
    <source>
        <dbReference type="PROSITE-ProRule" id="PRU10141"/>
    </source>
</evidence>